<dbReference type="GO" id="GO:0005739">
    <property type="term" value="C:mitochondrion"/>
    <property type="evidence" value="ECO:0007669"/>
    <property type="project" value="UniProtKB-ARBA"/>
</dbReference>
<protein>
    <submittedName>
        <fullName evidence="5">DUF155-domain-containing protein</fullName>
    </submittedName>
</protein>
<accession>A0A4Y7Q550</accession>
<dbReference type="VEuPathDB" id="FungiDB:BD410DRAFT_769746"/>
<dbReference type="EMBL" id="ML170173">
    <property type="protein sequence ID" value="TDL22787.1"/>
    <property type="molecule type" value="Genomic_DNA"/>
</dbReference>
<dbReference type="PANTHER" id="PTHR16255:SF4">
    <property type="entry name" value="SPORULATION PROTEIN RMD8"/>
    <property type="match status" value="1"/>
</dbReference>
<dbReference type="Proteomes" id="UP000294933">
    <property type="component" value="Unassembled WGS sequence"/>
</dbReference>
<feature type="transmembrane region" description="Helical" evidence="3">
    <location>
        <begin position="447"/>
        <end position="470"/>
    </location>
</feature>
<evidence type="ECO:0000256" key="2">
    <source>
        <dbReference type="SAM" id="MobiDB-lite"/>
    </source>
</evidence>
<keyword evidence="3" id="KW-0812">Transmembrane</keyword>
<dbReference type="OrthoDB" id="18302at2759"/>
<feature type="region of interest" description="Disordered" evidence="2">
    <location>
        <begin position="1"/>
        <end position="103"/>
    </location>
</feature>
<feature type="region of interest" description="Disordered" evidence="2">
    <location>
        <begin position="204"/>
        <end position="233"/>
    </location>
</feature>
<comment type="similarity">
    <text evidence="1">Belongs to the RMD1/sif2 family.</text>
</comment>
<keyword evidence="6" id="KW-1185">Reference proteome</keyword>
<keyword evidence="3" id="KW-0472">Membrane</keyword>
<evidence type="ECO:0000259" key="4">
    <source>
        <dbReference type="Pfam" id="PF02582"/>
    </source>
</evidence>
<dbReference type="Pfam" id="PF02582">
    <property type="entry name" value="DUF155"/>
    <property type="match status" value="1"/>
</dbReference>
<evidence type="ECO:0000256" key="3">
    <source>
        <dbReference type="SAM" id="Phobius"/>
    </source>
</evidence>
<keyword evidence="3" id="KW-1133">Transmembrane helix</keyword>
<dbReference type="AlphaFoldDB" id="A0A4Y7Q550"/>
<dbReference type="PANTHER" id="PTHR16255">
    <property type="entry name" value="REQUIRED FOR MEIOTIC NUCLEAR DIVISION PROTEIN 1 HOMOLOG"/>
    <property type="match status" value="1"/>
</dbReference>
<evidence type="ECO:0000256" key="1">
    <source>
        <dbReference type="ARBA" id="ARBA00008306"/>
    </source>
</evidence>
<organism evidence="5 6">
    <name type="scientific">Rickenella mellea</name>
    <dbReference type="NCBI Taxonomy" id="50990"/>
    <lineage>
        <taxon>Eukaryota</taxon>
        <taxon>Fungi</taxon>
        <taxon>Dikarya</taxon>
        <taxon>Basidiomycota</taxon>
        <taxon>Agaricomycotina</taxon>
        <taxon>Agaricomycetes</taxon>
        <taxon>Hymenochaetales</taxon>
        <taxon>Rickenellaceae</taxon>
        <taxon>Rickenella</taxon>
    </lineage>
</organism>
<sequence length="504" mass="56050">MSSRPGPSRRASGSGLIPRAGRTALATIPEGHVARRASVSATAPIIGGPKAQRTSKTSQKLVVLPSEPQTKPFPSDRQSGDDDAETLVTERGTRDYKSEGERMSKDARNRAGYKRLTAYCVAESFHMKLLAAFLKREHNVAPRIFDEALYVMYHLPLLPGYGLNVNVRSSAPAKSPSGQSILSRLSEAEENGYDGTYFAESSEGFSSDGFIPSSSPTDTRRNNDKRREGTSKRVISTEDQWSEVIVFAYGVIVFFGLDEAQEHLIIDDLDSAGVFVRRIEEASWEIEQCHYAHDPNAAYPRIYNDLFTFKSHSHLLKLSIAHAIAQSTLLARYESKAQLVLSDPRTVAIPRRLASTGELKLRRGEALRLTGRLFQLRRDVNLVSNVLDVPELFWSEASLKDLYDAVRDYMEISPRVQVLNERLGVASDLLDLIHGHLNNSAMERITWIIIWLIVVACLVELGEVLARLVVHATLPSDKSPPAQLLRLSPDEAFQALESIMRKSP</sequence>
<gene>
    <name evidence="5" type="ORF">BD410DRAFT_769746</name>
</gene>
<name>A0A4Y7Q550_9AGAM</name>
<feature type="compositionally biased region" description="Low complexity" evidence="2">
    <location>
        <begin position="1"/>
        <end position="15"/>
    </location>
</feature>
<proteinExistence type="inferred from homology"/>
<feature type="compositionally biased region" description="Basic and acidic residues" evidence="2">
    <location>
        <begin position="218"/>
        <end position="231"/>
    </location>
</feature>
<dbReference type="InterPro" id="IPR003734">
    <property type="entry name" value="DUF155"/>
</dbReference>
<feature type="compositionally biased region" description="Basic and acidic residues" evidence="2">
    <location>
        <begin position="91"/>
        <end position="103"/>
    </location>
</feature>
<reference evidence="5 6" key="1">
    <citation type="submission" date="2018-06" db="EMBL/GenBank/DDBJ databases">
        <title>A transcriptomic atlas of mushroom development highlights an independent origin of complex multicellularity.</title>
        <authorList>
            <consortium name="DOE Joint Genome Institute"/>
            <person name="Krizsan K."/>
            <person name="Almasi E."/>
            <person name="Merenyi Z."/>
            <person name="Sahu N."/>
            <person name="Viragh M."/>
            <person name="Koszo T."/>
            <person name="Mondo S."/>
            <person name="Kiss B."/>
            <person name="Balint B."/>
            <person name="Kues U."/>
            <person name="Barry K."/>
            <person name="Hegedus J.C."/>
            <person name="Henrissat B."/>
            <person name="Johnson J."/>
            <person name="Lipzen A."/>
            <person name="Ohm R."/>
            <person name="Nagy I."/>
            <person name="Pangilinan J."/>
            <person name="Yan J."/>
            <person name="Xiong Y."/>
            <person name="Grigoriev I.V."/>
            <person name="Hibbett D.S."/>
            <person name="Nagy L.G."/>
        </authorList>
    </citation>
    <scope>NUCLEOTIDE SEQUENCE [LARGE SCALE GENOMIC DNA]</scope>
    <source>
        <strain evidence="5 6">SZMC22713</strain>
    </source>
</reference>
<dbReference type="InterPro" id="IPR051624">
    <property type="entry name" value="RMD1/Sad1-interacting"/>
</dbReference>
<evidence type="ECO:0000313" key="6">
    <source>
        <dbReference type="Proteomes" id="UP000294933"/>
    </source>
</evidence>
<feature type="domain" description="DUF155" evidence="4">
    <location>
        <begin position="244"/>
        <end position="420"/>
    </location>
</feature>
<evidence type="ECO:0000313" key="5">
    <source>
        <dbReference type="EMBL" id="TDL22787.1"/>
    </source>
</evidence>